<proteinExistence type="predicted"/>
<organism evidence="10 11">
    <name type="scientific">Mesorhabditis spiculigera</name>
    <dbReference type="NCBI Taxonomy" id="96644"/>
    <lineage>
        <taxon>Eukaryota</taxon>
        <taxon>Metazoa</taxon>
        <taxon>Ecdysozoa</taxon>
        <taxon>Nematoda</taxon>
        <taxon>Chromadorea</taxon>
        <taxon>Rhabditida</taxon>
        <taxon>Rhabditina</taxon>
        <taxon>Rhabditomorpha</taxon>
        <taxon>Rhabditoidea</taxon>
        <taxon>Rhabditidae</taxon>
        <taxon>Mesorhabditinae</taxon>
        <taxon>Mesorhabditis</taxon>
    </lineage>
</organism>
<evidence type="ECO:0000256" key="7">
    <source>
        <dbReference type="ARBA" id="ARBA00023014"/>
    </source>
</evidence>
<evidence type="ECO:0000256" key="5">
    <source>
        <dbReference type="ARBA" id="ARBA00022723"/>
    </source>
</evidence>
<reference evidence="10" key="1">
    <citation type="submission" date="2023-06" db="EMBL/GenBank/DDBJ databases">
        <authorList>
            <person name="Delattre M."/>
        </authorList>
    </citation>
    <scope>NUCLEOTIDE SEQUENCE</scope>
    <source>
        <strain evidence="10">AF72</strain>
    </source>
</reference>
<evidence type="ECO:0000256" key="8">
    <source>
        <dbReference type="SAM" id="MobiDB-lite"/>
    </source>
</evidence>
<name>A0AA36CX64_9BILA</name>
<keyword evidence="5" id="KW-0479">Metal-binding</keyword>
<dbReference type="InterPro" id="IPR003379">
    <property type="entry name" value="Carboxylase_cons_dom"/>
</dbReference>
<dbReference type="InterPro" id="IPR013848">
    <property type="entry name" value="Methylthiotransferase_N"/>
</dbReference>
<dbReference type="PANTHER" id="PTHR13393">
    <property type="entry name" value="SAM-DEPENDENT METHYLTRANSFERASE"/>
    <property type="match status" value="1"/>
</dbReference>
<dbReference type="GO" id="GO:0035596">
    <property type="term" value="F:methylthiotransferase activity"/>
    <property type="evidence" value="ECO:0007669"/>
    <property type="project" value="InterPro"/>
</dbReference>
<dbReference type="InterPro" id="IPR010286">
    <property type="entry name" value="METTL16/RlmF"/>
</dbReference>
<protein>
    <recommendedName>
        <fullName evidence="9">MTTase N-terminal domain-containing protein</fullName>
    </recommendedName>
</protein>
<dbReference type="PANTHER" id="PTHR13393:SF0">
    <property type="entry name" value="RNA N6-ADENOSINE-METHYLTRANSFERASE METTL16"/>
    <property type="match status" value="1"/>
</dbReference>
<feature type="domain" description="MTTase N-terminal" evidence="9">
    <location>
        <begin position="591"/>
        <end position="699"/>
    </location>
</feature>
<dbReference type="GO" id="GO:0008168">
    <property type="term" value="F:methyltransferase activity"/>
    <property type="evidence" value="ECO:0007669"/>
    <property type="project" value="UniProtKB-KW"/>
</dbReference>
<dbReference type="SUPFAM" id="SSF53335">
    <property type="entry name" value="S-adenosyl-L-methionine-dependent methyltransferases"/>
    <property type="match status" value="1"/>
</dbReference>
<evidence type="ECO:0000256" key="3">
    <source>
        <dbReference type="ARBA" id="ARBA00022679"/>
    </source>
</evidence>
<dbReference type="PROSITE" id="PS51449">
    <property type="entry name" value="MTTASE_N"/>
    <property type="match status" value="1"/>
</dbReference>
<evidence type="ECO:0000313" key="10">
    <source>
        <dbReference type="EMBL" id="CAJ0576986.1"/>
    </source>
</evidence>
<evidence type="ECO:0000256" key="1">
    <source>
        <dbReference type="ARBA" id="ARBA00022485"/>
    </source>
</evidence>
<dbReference type="FunFam" id="3.40.50.12160:FF:000003">
    <property type="entry name" value="CDK5 regulatory subunit-associated protein 1"/>
    <property type="match status" value="1"/>
</dbReference>
<evidence type="ECO:0000259" key="9">
    <source>
        <dbReference type="PROSITE" id="PS51449"/>
    </source>
</evidence>
<feature type="region of interest" description="Disordered" evidence="8">
    <location>
        <begin position="308"/>
        <end position="337"/>
    </location>
</feature>
<evidence type="ECO:0000256" key="4">
    <source>
        <dbReference type="ARBA" id="ARBA00022691"/>
    </source>
</evidence>
<dbReference type="Pfam" id="PF00919">
    <property type="entry name" value="UPF0004"/>
    <property type="match status" value="1"/>
</dbReference>
<dbReference type="Gene3D" id="3.40.50.12160">
    <property type="entry name" value="Methylthiotransferase, N-terminal domain"/>
    <property type="match status" value="1"/>
</dbReference>
<keyword evidence="1" id="KW-0004">4Fe-4S</keyword>
<gene>
    <name evidence="10" type="ORF">MSPICULIGERA_LOCUS15266</name>
</gene>
<keyword evidence="6" id="KW-0408">Iron</keyword>
<dbReference type="InterPro" id="IPR038135">
    <property type="entry name" value="Methylthiotransferase_N_sf"/>
</dbReference>
<dbReference type="InterPro" id="IPR029063">
    <property type="entry name" value="SAM-dependent_MTases_sf"/>
</dbReference>
<dbReference type="Pfam" id="PF05971">
    <property type="entry name" value="Methyltransf_10"/>
    <property type="match status" value="1"/>
</dbReference>
<dbReference type="GO" id="GO:0051539">
    <property type="term" value="F:4 iron, 4 sulfur cluster binding"/>
    <property type="evidence" value="ECO:0007669"/>
    <property type="project" value="UniProtKB-KW"/>
</dbReference>
<sequence length="785" mass="87803">MEAVGKAGGVVEAAIAYIAVTVVIYNACILADITEPPMDFVKSLVMLTVTDIVRATDVEKVLDDFESSEEAVNDGKLFAVIGLLAPAQRCALDVPDERPSNAEQLPLSGSMLTYNHLMHRRNIYKGAPPDFQQLALEYPRFRKHCTYSSDKLIVDFRDVDAVRELTRATLHKDFRLSVDLPENSLVPRIPQKLNYLLWIEDLLALNSLDKGRVLGIDIGTGASCIYSLLGARKNHWDFVATDVDETSLATARANIVANELQDRIRTFLVEGDEIIGPVVDAYPDEQFTFTLCNPPFFSDEELNERFNYSTGRGGYSNQDNKDKHKRRAPNSSTVAKGNELATEGGEVAFVGRIIAESTKIRDRVRIFTVMLGKKSSKLAIRKRLSDLDNVFLAFSILYQGKTIRWVVAWTFATDLSLHPDTIISEDETFLETKIKLEALKTILEGLRIIIFHQGQAFLRCEAQQNTWNRKRRLSRTLPTDDKANVSKAGPGSEIRSGKVEEVVEAGRDLLRFSVHHPISKEGLVATDAWKNTIEVEACVTASARGDSLVIIGAFSVPCISASKFRRQPKVAPSIEESDSYLAPEDYDGQGRLVKLITYGCQMNENDMELVRAFLVNSNYRETDNLEQADTALLMTCSIREGAEAKVWRQLMRIRKAARRVQTVGVLGCMAERIGHKLFERRGGTRTRNNAINVQLSLEETYEEVAPVRKDENGKTAFVSSKIVGDLAQFMVQNNLTRETLVDRADELSFPKSVVEFMQGYVGQPLSVRPASSYLHPTLARRLIVR</sequence>
<comment type="caution">
    <text evidence="10">The sequence shown here is derived from an EMBL/GenBank/DDBJ whole genome shotgun (WGS) entry which is preliminary data.</text>
</comment>
<keyword evidence="2" id="KW-0489">Methyltransferase</keyword>
<dbReference type="Gene3D" id="3.40.50.150">
    <property type="entry name" value="Vaccinia Virus protein VP39"/>
    <property type="match status" value="1"/>
</dbReference>
<dbReference type="SUPFAM" id="SSF89000">
    <property type="entry name" value="post-HMGL domain-like"/>
    <property type="match status" value="1"/>
</dbReference>
<dbReference type="GO" id="GO:0046872">
    <property type="term" value="F:metal ion binding"/>
    <property type="evidence" value="ECO:0007669"/>
    <property type="project" value="UniProtKB-KW"/>
</dbReference>
<keyword evidence="3" id="KW-0808">Transferase</keyword>
<evidence type="ECO:0000313" key="11">
    <source>
        <dbReference type="Proteomes" id="UP001177023"/>
    </source>
</evidence>
<dbReference type="GO" id="GO:0070475">
    <property type="term" value="P:rRNA base methylation"/>
    <property type="evidence" value="ECO:0007669"/>
    <property type="project" value="TreeGrafter"/>
</dbReference>
<keyword evidence="11" id="KW-1185">Reference proteome</keyword>
<dbReference type="GO" id="GO:0005634">
    <property type="term" value="C:nucleus"/>
    <property type="evidence" value="ECO:0007669"/>
    <property type="project" value="TreeGrafter"/>
</dbReference>
<dbReference type="EMBL" id="CATQJA010002648">
    <property type="protein sequence ID" value="CAJ0576986.1"/>
    <property type="molecule type" value="Genomic_DNA"/>
</dbReference>
<feature type="compositionally biased region" description="Polar residues" evidence="8">
    <location>
        <begin position="308"/>
        <end position="318"/>
    </location>
</feature>
<dbReference type="AlphaFoldDB" id="A0AA36CX64"/>
<accession>A0AA36CX64</accession>
<keyword evidence="4" id="KW-0949">S-adenosyl-L-methionine</keyword>
<evidence type="ECO:0000256" key="2">
    <source>
        <dbReference type="ARBA" id="ARBA00022603"/>
    </source>
</evidence>
<evidence type="ECO:0000256" key="6">
    <source>
        <dbReference type="ARBA" id="ARBA00023004"/>
    </source>
</evidence>
<dbReference type="CDD" id="cd02440">
    <property type="entry name" value="AdoMet_MTases"/>
    <property type="match status" value="1"/>
</dbReference>
<dbReference type="Proteomes" id="UP001177023">
    <property type="component" value="Unassembled WGS sequence"/>
</dbReference>
<feature type="non-terminal residue" evidence="10">
    <location>
        <position position="785"/>
    </location>
</feature>
<dbReference type="Pfam" id="PF02436">
    <property type="entry name" value="PYC_OADA"/>
    <property type="match status" value="1"/>
</dbReference>
<keyword evidence="7" id="KW-0411">Iron-sulfur</keyword>